<feature type="domain" description="F-box" evidence="2">
    <location>
        <begin position="149"/>
        <end position="197"/>
    </location>
</feature>
<feature type="compositionally biased region" description="Basic and acidic residues" evidence="1">
    <location>
        <begin position="133"/>
        <end position="148"/>
    </location>
</feature>
<reference evidence="3 4" key="1">
    <citation type="submission" date="2016-06" db="EMBL/GenBank/DDBJ databases">
        <authorList>
            <person name="Kjaerup R.B."/>
            <person name="Dalgaard T.S."/>
            <person name="Juul-Madsen H.R."/>
        </authorList>
    </citation>
    <scope>NUCLEOTIDE SEQUENCE [LARGE SCALE GENOMIC DNA]</scope>
</reference>
<gene>
    <name evidence="3" type="ORF">ZT3D7_G1531</name>
</gene>
<protein>
    <recommendedName>
        <fullName evidence="2">F-box domain-containing protein</fullName>
    </recommendedName>
</protein>
<feature type="compositionally biased region" description="Polar residues" evidence="1">
    <location>
        <begin position="807"/>
        <end position="818"/>
    </location>
</feature>
<proteinExistence type="predicted"/>
<feature type="compositionally biased region" description="Polar residues" evidence="1">
    <location>
        <begin position="1139"/>
        <end position="1153"/>
    </location>
</feature>
<feature type="region of interest" description="Disordered" evidence="1">
    <location>
        <begin position="1395"/>
        <end position="1414"/>
    </location>
</feature>
<feature type="compositionally biased region" description="Polar residues" evidence="1">
    <location>
        <begin position="66"/>
        <end position="81"/>
    </location>
</feature>
<feature type="compositionally biased region" description="Polar residues" evidence="1">
    <location>
        <begin position="1192"/>
        <end position="1213"/>
    </location>
</feature>
<feature type="region of interest" description="Disordered" evidence="1">
    <location>
        <begin position="1025"/>
        <end position="1180"/>
    </location>
</feature>
<feature type="region of interest" description="Disordered" evidence="1">
    <location>
        <begin position="1192"/>
        <end position="1225"/>
    </location>
</feature>
<feature type="compositionally biased region" description="Basic and acidic residues" evidence="1">
    <location>
        <begin position="781"/>
        <end position="791"/>
    </location>
</feature>
<feature type="compositionally biased region" description="Acidic residues" evidence="1">
    <location>
        <begin position="51"/>
        <end position="60"/>
    </location>
</feature>
<feature type="compositionally biased region" description="Polar residues" evidence="1">
    <location>
        <begin position="450"/>
        <end position="462"/>
    </location>
</feature>
<dbReference type="InterPro" id="IPR057214">
    <property type="entry name" value="DUF7892"/>
</dbReference>
<name>A0A1X7RG60_ZYMT9</name>
<evidence type="ECO:0000256" key="1">
    <source>
        <dbReference type="SAM" id="MobiDB-lite"/>
    </source>
</evidence>
<dbReference type="STRING" id="1276538.A0A1X7RG60"/>
<dbReference type="PROSITE" id="PS50181">
    <property type="entry name" value="FBOX"/>
    <property type="match status" value="1"/>
</dbReference>
<feature type="compositionally biased region" description="Polar residues" evidence="1">
    <location>
        <begin position="1169"/>
        <end position="1180"/>
    </location>
</feature>
<dbReference type="SUPFAM" id="SSF81383">
    <property type="entry name" value="F-box domain"/>
    <property type="match status" value="1"/>
</dbReference>
<evidence type="ECO:0000259" key="2">
    <source>
        <dbReference type="PROSITE" id="PS50181"/>
    </source>
</evidence>
<dbReference type="InterPro" id="IPR036047">
    <property type="entry name" value="F-box-like_dom_sf"/>
</dbReference>
<evidence type="ECO:0000313" key="4">
    <source>
        <dbReference type="Proteomes" id="UP000215127"/>
    </source>
</evidence>
<feature type="region of interest" description="Disordered" evidence="1">
    <location>
        <begin position="779"/>
        <end position="818"/>
    </location>
</feature>
<feature type="compositionally biased region" description="Polar residues" evidence="1">
    <location>
        <begin position="18"/>
        <end position="30"/>
    </location>
</feature>
<feature type="region of interest" description="Disordered" evidence="1">
    <location>
        <begin position="93"/>
        <end position="148"/>
    </location>
</feature>
<dbReference type="Pfam" id="PF25422">
    <property type="entry name" value="DUF7892"/>
    <property type="match status" value="1"/>
</dbReference>
<dbReference type="Proteomes" id="UP000215127">
    <property type="component" value="Chromosome 1"/>
</dbReference>
<keyword evidence="4" id="KW-1185">Reference proteome</keyword>
<dbReference type="InterPro" id="IPR001810">
    <property type="entry name" value="F-box_dom"/>
</dbReference>
<evidence type="ECO:0000313" key="3">
    <source>
        <dbReference type="EMBL" id="SMQ46385.1"/>
    </source>
</evidence>
<feature type="region of interest" description="Disordered" evidence="1">
    <location>
        <begin position="433"/>
        <end position="515"/>
    </location>
</feature>
<feature type="compositionally biased region" description="Pro residues" evidence="1">
    <location>
        <begin position="1404"/>
        <end position="1414"/>
    </location>
</feature>
<organism evidence="3 4">
    <name type="scientific">Zymoseptoria tritici (strain ST99CH_3D7)</name>
    <dbReference type="NCBI Taxonomy" id="1276538"/>
    <lineage>
        <taxon>Eukaryota</taxon>
        <taxon>Fungi</taxon>
        <taxon>Dikarya</taxon>
        <taxon>Ascomycota</taxon>
        <taxon>Pezizomycotina</taxon>
        <taxon>Dothideomycetes</taxon>
        <taxon>Dothideomycetidae</taxon>
        <taxon>Mycosphaerellales</taxon>
        <taxon>Mycosphaerellaceae</taxon>
        <taxon>Zymoseptoria</taxon>
    </lineage>
</organism>
<accession>A0A1X7RG60</accession>
<feature type="compositionally biased region" description="Basic residues" evidence="1">
    <location>
        <begin position="1031"/>
        <end position="1059"/>
    </location>
</feature>
<dbReference type="EMBL" id="LT853692">
    <property type="protein sequence ID" value="SMQ46385.1"/>
    <property type="molecule type" value="Genomic_DNA"/>
</dbReference>
<feature type="compositionally biased region" description="Low complexity" evidence="1">
    <location>
        <begin position="491"/>
        <end position="506"/>
    </location>
</feature>
<feature type="region of interest" description="Disordered" evidence="1">
    <location>
        <begin position="1"/>
        <end position="81"/>
    </location>
</feature>
<sequence length="1414" mass="157692">MDSPSGETQEDSDFDFYSNHSSSVTAQASPRTDETAIAAPMAASDPLPQEDSADDSEAEMDMSPVHSPTTSSHASPGTNGTSVAMDVAAVDATGSPTSHAGVKRKLSETKSPDADLTGVPAEDENGARVLKLRKLDTPPAAHEDKSGSHRRITELPFSIWKQVFMHLSPAMLARCVRVSKTFRSWLVLQDGEVIANPAAAEDGNLRTFFPDMLARLSHPSGKIKAYLNLQEKKLNAGPTKKDIDTVWTNSKRTFYNALPKSLQGMTDMQMLALIGGSSCQSCGKVGAPSTANSVFNAGPGPDGVRVVWPFRIRSCGSCLEQNVVRDIQVLQNPTLSALRFGVAHGFFRSTDLHFVPDQVRQLPGGIPGNLKFSKVYHREDLRKIVDDETQAKTLGEAALDEWRKGLLDAGKKIMNDSARWEKWELQMRPGIDLGQMLREDDPSSFPRRYGTTQSKPAGSNGLQPPLAGNGTHPLPQPVHVFENGFNSHFEPPGQQQPQPLEQQRWQQSRKVRDPREVSAARSFRKLEIERRCREMETPIAPEFLQHMDSFNAALKISLPLTDGAWEMLKPRLLSQLPHAQEIEYRRTQQQSYLQAGLQMEPNISKPAREVYDRDYDQLQEPLRKKLAEYASDIINGRWHGGNILEPNNVPEFAADVLVFVHEMYNANENEAGSPSSTNLPDEKRPFLSLDNMKWLYDNKVRPLTESQRREQFICEGCFRDGTFDDKKPKWFAFEGLIQHYGAKHTSDFSKGNVVVHWQTAHWPEEQMFHKEPGRWLQASRRPADFKPKVEARPTPPESARNSYALPPQQSLEHSRTGSTFQQMPHEYPYSHQVPTVTEAQVGRQVLTEKLACDAREVWDALDGVKGIQALGCIRLQTAIHHCVSRYAQAFHDLPTLDIFSHALVNQAQMKPLRKAHLLVCKTCLHTATNGAPDTGEYWYRTSQAPKYTALELIEHYQKEHKSAAANGVLNWVKDMIELPDRDEIRTLLHTPGMDDAKLGLIAAALPHAFPLPLPKIGVVADAADKHERRGNGSKHSGKGKHAQGQKKQKNGKGGGKRRPSHDSPLPEPNENEYDPRRPMYVSVKNEAPDPAQFDTDARKPADPSMFDTDARYPPRAAPGPVEPETLAAVLQRLVPGPSAPQQPSNGDRQSRSPSVGRREPEQAPRPTASAINPVTQTQPDFSAILASLTSQGAVTPTSMTAPAPTQRSVSTAHRSAPGAYSEHPYDGARRSVHQYEAPYQAPLQPHLAHGVHELQAALTGNRRQFEHNQQVPAQQYRIQYEGDHYHGRPQPQQVYYNEAPVHYIPRRESEQSYAGYQQQASAPHTIFVDQQGRQLEPVPTTAPVQYAPGPSPYLSPAVQYAPVHYAPAPMQYAPSPYDQQQYDRRHEQAVYAQPLYDDGRQMYYPPPSAHHPRQ</sequence>